<dbReference type="EMBL" id="LN649232">
    <property type="protein sequence ID" value="CEI39207.1"/>
    <property type="molecule type" value="Genomic_DNA"/>
</dbReference>
<proteinExistence type="predicted"/>
<dbReference type="Proteomes" id="UP000245910">
    <property type="component" value="Chromosome IIII"/>
</dbReference>
<accession>A0A2L2TFU7</accession>
<keyword evidence="2" id="KW-1185">Reference proteome</keyword>
<evidence type="ECO:0000313" key="1">
    <source>
        <dbReference type="EMBL" id="CEI39207.1"/>
    </source>
</evidence>
<evidence type="ECO:0000313" key="2">
    <source>
        <dbReference type="Proteomes" id="UP000245910"/>
    </source>
</evidence>
<name>A0A2L2TFU7_9HYPO</name>
<organism evidence="1 2">
    <name type="scientific">Fusarium venenatum</name>
    <dbReference type="NCBI Taxonomy" id="56646"/>
    <lineage>
        <taxon>Eukaryota</taxon>
        <taxon>Fungi</taxon>
        <taxon>Dikarya</taxon>
        <taxon>Ascomycota</taxon>
        <taxon>Pezizomycotina</taxon>
        <taxon>Sordariomycetes</taxon>
        <taxon>Hypocreomycetidae</taxon>
        <taxon>Hypocreales</taxon>
        <taxon>Nectriaceae</taxon>
        <taxon>Fusarium</taxon>
    </lineage>
</organism>
<sequence length="94" mass="10335">MGISDKGTLHWNCICTKAAENEWENALSRLGGQVVFCVQPSHNSLRVAGDSLDLFSVEEYVDVHRQLSWVRLPSPPAKAVDVGFLLCHSHSGDT</sequence>
<protein>
    <submittedName>
        <fullName evidence="1">Uncharacterized protein</fullName>
    </submittedName>
</protein>
<dbReference type="AlphaFoldDB" id="A0A2L2TFU7"/>
<reference evidence="2" key="1">
    <citation type="submission" date="2014-10" db="EMBL/GenBank/DDBJ databases">
        <authorList>
            <person name="King R."/>
        </authorList>
    </citation>
    <scope>NUCLEOTIDE SEQUENCE [LARGE SCALE GENOMIC DNA]</scope>
    <source>
        <strain evidence="2">A3/5</strain>
    </source>
</reference>